<evidence type="ECO:0000256" key="1">
    <source>
        <dbReference type="SAM" id="MobiDB-lite"/>
    </source>
</evidence>
<protein>
    <submittedName>
        <fullName evidence="2">Uncharacterized protein</fullName>
    </submittedName>
</protein>
<gene>
    <name evidence="2" type="ORF">CAP_3317</name>
</gene>
<feature type="compositionally biased region" description="Low complexity" evidence="1">
    <location>
        <begin position="156"/>
        <end position="189"/>
    </location>
</feature>
<evidence type="ECO:0000313" key="3">
    <source>
        <dbReference type="Proteomes" id="UP000019678"/>
    </source>
</evidence>
<evidence type="ECO:0000313" key="2">
    <source>
        <dbReference type="EMBL" id="EYF05400.1"/>
    </source>
</evidence>
<keyword evidence="3" id="KW-1185">Reference proteome</keyword>
<sequence>MLLGADAQLEAADHPVHVALGPVSLEGEARRGPHQVVHRERAAFADEIDLEPEKLREPLPSFEPRHVEPRPRPLHHEGEPRRPLLRWRSAHDASPRRLGSHRLMRPNTFPHASTPLRERPSHPPPSAWIKRSCRAGSDPAAASSRLRRAAKKDLYAASAPPAIAAPPSSRPAPTSSPASPTSSPASPTL</sequence>
<dbReference type="EMBL" id="ASRX01000024">
    <property type="protein sequence ID" value="EYF05400.1"/>
    <property type="molecule type" value="Genomic_DNA"/>
</dbReference>
<dbReference type="STRING" id="1192034.CAP_3317"/>
<feature type="compositionally biased region" description="Basic and acidic residues" evidence="1">
    <location>
        <begin position="51"/>
        <end position="82"/>
    </location>
</feature>
<dbReference type="Proteomes" id="UP000019678">
    <property type="component" value="Unassembled WGS sequence"/>
</dbReference>
<accession>A0A017T9A7</accession>
<name>A0A017T9A7_9BACT</name>
<dbReference type="AlphaFoldDB" id="A0A017T9A7"/>
<reference evidence="2 3" key="1">
    <citation type="submission" date="2013-05" db="EMBL/GenBank/DDBJ databases">
        <title>Genome assembly of Chondromyces apiculatus DSM 436.</title>
        <authorList>
            <person name="Sharma G."/>
            <person name="Khatri I."/>
            <person name="Kaur C."/>
            <person name="Mayilraj S."/>
            <person name="Subramanian S."/>
        </authorList>
    </citation>
    <scope>NUCLEOTIDE SEQUENCE [LARGE SCALE GENOMIC DNA]</scope>
    <source>
        <strain evidence="2 3">DSM 436</strain>
    </source>
</reference>
<comment type="caution">
    <text evidence="2">The sequence shown here is derived from an EMBL/GenBank/DDBJ whole genome shotgun (WGS) entry which is preliminary data.</text>
</comment>
<organism evidence="2 3">
    <name type="scientific">Chondromyces apiculatus DSM 436</name>
    <dbReference type="NCBI Taxonomy" id="1192034"/>
    <lineage>
        <taxon>Bacteria</taxon>
        <taxon>Pseudomonadati</taxon>
        <taxon>Myxococcota</taxon>
        <taxon>Polyangia</taxon>
        <taxon>Polyangiales</taxon>
        <taxon>Polyangiaceae</taxon>
        <taxon>Chondromyces</taxon>
    </lineage>
</organism>
<proteinExistence type="predicted"/>
<feature type="region of interest" description="Disordered" evidence="1">
    <location>
        <begin position="44"/>
        <end position="189"/>
    </location>
</feature>